<evidence type="ECO:0000313" key="3">
    <source>
        <dbReference type="Proteomes" id="UP001168821"/>
    </source>
</evidence>
<comment type="caution">
    <text evidence="2">The sequence shown here is derived from an EMBL/GenBank/DDBJ whole genome shotgun (WGS) entry which is preliminary data.</text>
</comment>
<evidence type="ECO:0000313" key="2">
    <source>
        <dbReference type="EMBL" id="KAJ3641168.1"/>
    </source>
</evidence>
<proteinExistence type="predicted"/>
<dbReference type="AlphaFoldDB" id="A0AA38M2A8"/>
<sequence>MDALGWMMEEQTASEGMMLSSLIMDLHREKWPDRSKYREEVSGRELAPNTISIKFRLISPRSAQKSPLSHPLKRNPSRTPAPTKLV</sequence>
<protein>
    <submittedName>
        <fullName evidence="2">Uncharacterized protein</fullName>
    </submittedName>
</protein>
<reference evidence="2" key="1">
    <citation type="journal article" date="2023" name="G3 (Bethesda)">
        <title>Whole genome assemblies of Zophobas morio and Tenebrio molitor.</title>
        <authorList>
            <person name="Kaur S."/>
            <person name="Stinson S.A."/>
            <person name="diCenzo G.C."/>
        </authorList>
    </citation>
    <scope>NUCLEOTIDE SEQUENCE</scope>
    <source>
        <strain evidence="2">QUZm001</strain>
    </source>
</reference>
<name>A0AA38M2A8_9CUCU</name>
<keyword evidence="3" id="KW-1185">Reference proteome</keyword>
<accession>A0AA38M2A8</accession>
<dbReference type="EMBL" id="JALNTZ010000009">
    <property type="protein sequence ID" value="KAJ3641168.1"/>
    <property type="molecule type" value="Genomic_DNA"/>
</dbReference>
<organism evidence="2 3">
    <name type="scientific">Zophobas morio</name>
    <dbReference type="NCBI Taxonomy" id="2755281"/>
    <lineage>
        <taxon>Eukaryota</taxon>
        <taxon>Metazoa</taxon>
        <taxon>Ecdysozoa</taxon>
        <taxon>Arthropoda</taxon>
        <taxon>Hexapoda</taxon>
        <taxon>Insecta</taxon>
        <taxon>Pterygota</taxon>
        <taxon>Neoptera</taxon>
        <taxon>Endopterygota</taxon>
        <taxon>Coleoptera</taxon>
        <taxon>Polyphaga</taxon>
        <taxon>Cucujiformia</taxon>
        <taxon>Tenebrionidae</taxon>
        <taxon>Zophobas</taxon>
    </lineage>
</organism>
<dbReference type="Proteomes" id="UP001168821">
    <property type="component" value="Unassembled WGS sequence"/>
</dbReference>
<feature type="region of interest" description="Disordered" evidence="1">
    <location>
        <begin position="62"/>
        <end position="86"/>
    </location>
</feature>
<gene>
    <name evidence="2" type="ORF">Zmor_027685</name>
</gene>
<evidence type="ECO:0000256" key="1">
    <source>
        <dbReference type="SAM" id="MobiDB-lite"/>
    </source>
</evidence>